<proteinExistence type="predicted"/>
<organism evidence="2 3">
    <name type="scientific">Massariosphaeria phaeospora</name>
    <dbReference type="NCBI Taxonomy" id="100035"/>
    <lineage>
        <taxon>Eukaryota</taxon>
        <taxon>Fungi</taxon>
        <taxon>Dikarya</taxon>
        <taxon>Ascomycota</taxon>
        <taxon>Pezizomycotina</taxon>
        <taxon>Dothideomycetes</taxon>
        <taxon>Pleosporomycetidae</taxon>
        <taxon>Pleosporales</taxon>
        <taxon>Pleosporales incertae sedis</taxon>
        <taxon>Massariosphaeria</taxon>
    </lineage>
</organism>
<dbReference type="GO" id="GO:0005524">
    <property type="term" value="F:ATP binding"/>
    <property type="evidence" value="ECO:0007669"/>
    <property type="project" value="InterPro"/>
</dbReference>
<dbReference type="OrthoDB" id="10255969at2759"/>
<evidence type="ECO:0000259" key="1">
    <source>
        <dbReference type="Pfam" id="PF00005"/>
    </source>
</evidence>
<dbReference type="Pfam" id="PF00005">
    <property type="entry name" value="ABC_tran"/>
    <property type="match status" value="1"/>
</dbReference>
<gene>
    <name evidence="2" type="ORF">BDV95DRAFT_604937</name>
</gene>
<dbReference type="AlphaFoldDB" id="A0A7C8IG77"/>
<dbReference type="EMBL" id="JAADJZ010000007">
    <property type="protein sequence ID" value="KAF2873430.1"/>
    <property type="molecule type" value="Genomic_DNA"/>
</dbReference>
<keyword evidence="3" id="KW-1185">Reference proteome</keyword>
<comment type="caution">
    <text evidence="2">The sequence shown here is derived from an EMBL/GenBank/DDBJ whole genome shotgun (WGS) entry which is preliminary data.</text>
</comment>
<protein>
    <recommendedName>
        <fullName evidence="1">ABC transporter domain-containing protein</fullName>
    </recommendedName>
</protein>
<reference evidence="2 3" key="1">
    <citation type="submission" date="2020-01" db="EMBL/GenBank/DDBJ databases">
        <authorList>
            <consortium name="DOE Joint Genome Institute"/>
            <person name="Haridas S."/>
            <person name="Albert R."/>
            <person name="Binder M."/>
            <person name="Bloem J."/>
            <person name="Labutti K."/>
            <person name="Salamov A."/>
            <person name="Andreopoulos B."/>
            <person name="Baker S.E."/>
            <person name="Barry K."/>
            <person name="Bills G."/>
            <person name="Bluhm B.H."/>
            <person name="Cannon C."/>
            <person name="Castanera R."/>
            <person name="Culley D.E."/>
            <person name="Daum C."/>
            <person name="Ezra D."/>
            <person name="Gonzalez J.B."/>
            <person name="Henrissat B."/>
            <person name="Kuo A."/>
            <person name="Liang C."/>
            <person name="Lipzen A."/>
            <person name="Lutzoni F."/>
            <person name="Magnuson J."/>
            <person name="Mondo S."/>
            <person name="Nolan M."/>
            <person name="Ohm R."/>
            <person name="Pangilinan J."/>
            <person name="Park H.-J.H."/>
            <person name="Ramirez L."/>
            <person name="Alfaro M."/>
            <person name="Sun H."/>
            <person name="Tritt A."/>
            <person name="Yoshinaga Y."/>
            <person name="Zwiers L.-H.L."/>
            <person name="Turgeon B.G."/>
            <person name="Goodwin S.B."/>
            <person name="Spatafora J.W."/>
            <person name="Crous P.W."/>
            <person name="Grigoriev I.V."/>
        </authorList>
    </citation>
    <scope>NUCLEOTIDE SEQUENCE [LARGE SCALE GENOMIC DNA]</scope>
    <source>
        <strain evidence="2 3">CBS 611.86</strain>
    </source>
</reference>
<sequence>MDDLTFGVKKGDVFAVVGPNGAGKGTTISMVCPGFQPSTKGGAADWQYTWASSTSLELDAQQAPALTTKDCPRAPEFYAGVTLERWLGRIVHKMASKLSSDNKRGLSLGIALIETPSSFSSINQVPAWIP</sequence>
<dbReference type="InterPro" id="IPR003439">
    <property type="entry name" value="ABC_transporter-like_ATP-bd"/>
</dbReference>
<dbReference type="Gene3D" id="3.40.50.300">
    <property type="entry name" value="P-loop containing nucleotide triphosphate hydrolases"/>
    <property type="match status" value="1"/>
</dbReference>
<dbReference type="SUPFAM" id="SSF52540">
    <property type="entry name" value="P-loop containing nucleoside triphosphate hydrolases"/>
    <property type="match status" value="2"/>
</dbReference>
<evidence type="ECO:0000313" key="2">
    <source>
        <dbReference type="EMBL" id="KAF2873430.1"/>
    </source>
</evidence>
<dbReference type="GO" id="GO:0016887">
    <property type="term" value="F:ATP hydrolysis activity"/>
    <property type="evidence" value="ECO:0007669"/>
    <property type="project" value="InterPro"/>
</dbReference>
<evidence type="ECO:0000313" key="3">
    <source>
        <dbReference type="Proteomes" id="UP000481861"/>
    </source>
</evidence>
<name>A0A7C8IG77_9PLEO</name>
<feature type="domain" description="ABC transporter" evidence="1">
    <location>
        <begin position="2"/>
        <end position="116"/>
    </location>
</feature>
<dbReference type="Proteomes" id="UP000481861">
    <property type="component" value="Unassembled WGS sequence"/>
</dbReference>
<dbReference type="InterPro" id="IPR027417">
    <property type="entry name" value="P-loop_NTPase"/>
</dbReference>
<accession>A0A7C8IG77</accession>